<dbReference type="GO" id="GO:0006972">
    <property type="term" value="P:hyperosmotic response"/>
    <property type="evidence" value="ECO:0007669"/>
    <property type="project" value="EnsemblFungi"/>
</dbReference>
<evidence type="ECO:0000313" key="12">
    <source>
        <dbReference type="Proteomes" id="UP000000314"/>
    </source>
</evidence>
<dbReference type="Gene3D" id="1.25.40.10">
    <property type="entry name" value="Tetratricopeptide repeat domain"/>
    <property type="match status" value="2"/>
</dbReference>
<dbReference type="STRING" id="644223.C4R1P2"/>
<dbReference type="RefSeq" id="XP_002491696.1">
    <property type="nucleotide sequence ID" value="XM_002491651.1"/>
</dbReference>
<evidence type="ECO:0000256" key="8">
    <source>
        <dbReference type="ARBA" id="ARBA00061082"/>
    </source>
</evidence>
<dbReference type="GO" id="GO:0045944">
    <property type="term" value="P:positive regulation of transcription by RNA polymerase II"/>
    <property type="evidence" value="ECO:0007669"/>
    <property type="project" value="EnsemblFungi"/>
</dbReference>
<evidence type="ECO:0000313" key="11">
    <source>
        <dbReference type="EMBL" id="CAY69416.1"/>
    </source>
</evidence>
<evidence type="ECO:0000256" key="2">
    <source>
        <dbReference type="ARBA" id="ARBA00022491"/>
    </source>
</evidence>
<feature type="repeat" description="TPR" evidence="9">
    <location>
        <begin position="235"/>
        <end position="268"/>
    </location>
</feature>
<feature type="region of interest" description="Disordered" evidence="10">
    <location>
        <begin position="426"/>
        <end position="807"/>
    </location>
</feature>
<keyword evidence="3" id="KW-0677">Repeat</keyword>
<feature type="compositionally biased region" description="Basic and acidic residues" evidence="10">
    <location>
        <begin position="537"/>
        <end position="547"/>
    </location>
</feature>
<dbReference type="GO" id="GO:0000278">
    <property type="term" value="P:mitotic cell cycle"/>
    <property type="evidence" value="ECO:0007669"/>
    <property type="project" value="EnsemblFungi"/>
</dbReference>
<dbReference type="Pfam" id="PF13181">
    <property type="entry name" value="TPR_8"/>
    <property type="match status" value="2"/>
</dbReference>
<sequence length="807" mass="91162">MNVTQQKPQLGHQQQQQQQSAPPPPQQQVVPMEEKQQLTQRQQQAQSIQEVFDKNNAEAWLAIGSYAETLDDADKSFQAYNNVLKFAPNDPKALTMLANLYRSRDMFGKAAELFQRALHIQPDNGETWGLLGHCYLMLDDLPGAYTAYQEALRRLQNTNAPKLWHGIGILYDRYGSLEYAEESFTRVLQMDPNFEKASEIYFRLGIIYKHQGKLQQALECFRYILPVPPSPLTQPDVWFQIGAVLEQQHDFNGARDAYERVLQANPRHAKVLQQLGCLYAQQEASFADLDAALRLLAQALELDNSDAQTWYQLGRVHMSRGDYTSAYDAYQQAVNRDARNPTFWCSIGVLYYQISQYRDALDAYTRAIRLNPYISEVWYDLGTLYETCNNQISDALDAYKQAATLDPNNPHIQERLNQLIKYQKEGGANQGVPLPPPTQHQPRLPQGMIPTASESSQQLVGQNGNSLRPPSFPSNTFPPPIQQQPQQQQQQQQTTEPPNNNLPPLPYAIPNRSAEAVQDQVSSPSIPSKRLTDEDEIPGRKEKKTDITEDVNVKTISENPDEIQQSDTPDIAASATSDIQGNISPYSSKNSVLKPMEKEEEEFKEEVSQEKSAKVSGVAEVVEAPLRNVKEDEDYDDEDDNNEETTNQEERRQSGSEDNKNGNGNDKSETEETLDMSRSIHEQKKPEVNKLDDEKESSPNADEKKNSVVDVDAIDEGDSGNQSENMPNHKDRNRDQDQDLDQDQDQNEHKQQFESGSQYGKQNPEEAQLETKSTTGPVSSSTEIGKENKVQNLVPENETPSISNSRA</sequence>
<feature type="compositionally biased region" description="Basic and acidic residues" evidence="10">
    <location>
        <begin position="648"/>
        <end position="670"/>
    </location>
</feature>
<keyword evidence="4 9" id="KW-0802">TPR repeat</keyword>
<dbReference type="PROSITE" id="PS50005">
    <property type="entry name" value="TPR"/>
    <property type="match status" value="8"/>
</dbReference>
<keyword evidence="6" id="KW-0804">Transcription</keyword>
<dbReference type="PANTHER" id="PTHR14017">
    <property type="entry name" value="LYSINE-SPECIFIC DEMETHYLASE"/>
    <property type="match status" value="1"/>
</dbReference>
<dbReference type="KEGG" id="ppa:PAS_chr2-1_0762"/>
<keyword evidence="12" id="KW-1185">Reference proteome</keyword>
<evidence type="ECO:0000256" key="5">
    <source>
        <dbReference type="ARBA" id="ARBA00023015"/>
    </source>
</evidence>
<keyword evidence="5" id="KW-0805">Transcription regulation</keyword>
<feature type="compositionally biased region" description="Basic and acidic residues" evidence="10">
    <location>
        <begin position="678"/>
        <end position="707"/>
    </location>
</feature>
<evidence type="ECO:0000256" key="9">
    <source>
        <dbReference type="PROSITE-ProRule" id="PRU00339"/>
    </source>
</evidence>
<dbReference type="GO" id="GO:2000879">
    <property type="term" value="P:negative regulation of dipeptide transport"/>
    <property type="evidence" value="ECO:0007669"/>
    <property type="project" value="EnsemblFungi"/>
</dbReference>
<feature type="compositionally biased region" description="Polar residues" evidence="10">
    <location>
        <begin position="770"/>
        <end position="783"/>
    </location>
</feature>
<dbReference type="InterPro" id="IPR013105">
    <property type="entry name" value="TPR_2"/>
</dbReference>
<evidence type="ECO:0000256" key="4">
    <source>
        <dbReference type="ARBA" id="ARBA00022803"/>
    </source>
</evidence>
<proteinExistence type="inferred from homology"/>
<protein>
    <submittedName>
        <fullName evidence="11">General transcriptional co-repressor, acts together with Tup1p</fullName>
    </submittedName>
</protein>
<dbReference type="InterPro" id="IPR051630">
    <property type="entry name" value="Corepressor-Demethylase"/>
</dbReference>
<feature type="repeat" description="TPR" evidence="9">
    <location>
        <begin position="198"/>
        <end position="231"/>
    </location>
</feature>
<dbReference type="OrthoDB" id="418911at2759"/>
<dbReference type="FunFam" id="1.25.40.10:FF:000078">
    <property type="entry name" value="Transcriptional corepressor Cyc8"/>
    <property type="match status" value="1"/>
</dbReference>
<feature type="compositionally biased region" description="Acidic residues" evidence="10">
    <location>
        <begin position="631"/>
        <end position="647"/>
    </location>
</feature>
<feature type="compositionally biased region" description="Polar residues" evidence="10">
    <location>
        <begin position="452"/>
        <end position="468"/>
    </location>
</feature>
<feature type="compositionally biased region" description="Low complexity" evidence="10">
    <location>
        <begin position="483"/>
        <end position="499"/>
    </location>
</feature>
<dbReference type="GO" id="GO:0031490">
    <property type="term" value="F:chromatin DNA binding"/>
    <property type="evidence" value="ECO:0007669"/>
    <property type="project" value="TreeGrafter"/>
</dbReference>
<feature type="region of interest" description="Disordered" evidence="10">
    <location>
        <begin position="1"/>
        <end position="38"/>
    </location>
</feature>
<dbReference type="Proteomes" id="UP000000314">
    <property type="component" value="Chromosome 2"/>
</dbReference>
<dbReference type="SMART" id="SM00028">
    <property type="entry name" value="TPR"/>
    <property type="match status" value="10"/>
</dbReference>
<keyword evidence="2" id="KW-0678">Repressor</keyword>
<dbReference type="FunFam" id="1.25.40.10:FF:000403">
    <property type="entry name" value="General transcriptional repressor, putative"/>
    <property type="match status" value="1"/>
</dbReference>
<feature type="compositionally biased region" description="Low complexity" evidence="10">
    <location>
        <begin position="1"/>
        <end position="20"/>
    </location>
</feature>
<feature type="repeat" description="TPR" evidence="9">
    <location>
        <begin position="341"/>
        <end position="374"/>
    </location>
</feature>
<dbReference type="GO" id="GO:0006338">
    <property type="term" value="P:chromatin remodeling"/>
    <property type="evidence" value="ECO:0007669"/>
    <property type="project" value="EnsemblFungi"/>
</dbReference>
<organism evidence="11 12">
    <name type="scientific">Komagataella phaffii (strain GS115 / ATCC 20864)</name>
    <name type="common">Yeast</name>
    <name type="synonym">Pichia pastoris</name>
    <dbReference type="NCBI Taxonomy" id="644223"/>
    <lineage>
        <taxon>Eukaryota</taxon>
        <taxon>Fungi</taxon>
        <taxon>Dikarya</taxon>
        <taxon>Ascomycota</taxon>
        <taxon>Saccharomycotina</taxon>
        <taxon>Pichiomycetes</taxon>
        <taxon>Pichiales</taxon>
        <taxon>Pichiaceae</taxon>
        <taxon>Komagataella</taxon>
    </lineage>
</organism>
<feature type="compositionally biased region" description="Basic and acidic residues" evidence="10">
    <location>
        <begin position="727"/>
        <end position="737"/>
    </location>
</feature>
<evidence type="ECO:0000256" key="10">
    <source>
        <dbReference type="SAM" id="MobiDB-lite"/>
    </source>
</evidence>
<dbReference type="PROSITE" id="PS50293">
    <property type="entry name" value="TPR_REGION"/>
    <property type="match status" value="1"/>
</dbReference>
<accession>C4R1P2</accession>
<dbReference type="eggNOG" id="KOG1124">
    <property type="taxonomic scope" value="Eukaryota"/>
</dbReference>
<dbReference type="HOGENOM" id="CLU_006762_3_1_1"/>
<dbReference type="GeneID" id="8198380"/>
<dbReference type="SUPFAM" id="SSF48452">
    <property type="entry name" value="TPR-like"/>
    <property type="match status" value="2"/>
</dbReference>
<gene>
    <name evidence="11" type="ordered locus">PAS_chr2-1_0762</name>
</gene>
<dbReference type="GO" id="GO:0042826">
    <property type="term" value="F:histone deacetylase binding"/>
    <property type="evidence" value="ECO:0007669"/>
    <property type="project" value="EnsemblFungi"/>
</dbReference>
<dbReference type="GO" id="GO:0000122">
    <property type="term" value="P:negative regulation of transcription by RNA polymerase II"/>
    <property type="evidence" value="ECO:0007669"/>
    <property type="project" value="EnsemblFungi"/>
</dbReference>
<feature type="compositionally biased region" description="Pro residues" evidence="10">
    <location>
        <begin position="470"/>
        <end position="482"/>
    </location>
</feature>
<evidence type="ECO:0000256" key="7">
    <source>
        <dbReference type="ARBA" id="ARBA00023242"/>
    </source>
</evidence>
<dbReference type="SMR" id="C4R1P2"/>
<dbReference type="Pfam" id="PF13414">
    <property type="entry name" value="TPR_11"/>
    <property type="match status" value="1"/>
</dbReference>
<feature type="compositionally biased region" description="Low complexity" evidence="10">
    <location>
        <begin position="27"/>
        <end position="38"/>
    </location>
</feature>
<dbReference type="GO" id="GO:0000978">
    <property type="term" value="F:RNA polymerase II cis-regulatory region sequence-specific DNA binding"/>
    <property type="evidence" value="ECO:0007669"/>
    <property type="project" value="TreeGrafter"/>
</dbReference>
<feature type="compositionally biased region" description="Polar residues" evidence="10">
    <location>
        <begin position="798"/>
        <end position="807"/>
    </location>
</feature>
<feature type="repeat" description="TPR" evidence="9">
    <location>
        <begin position="125"/>
        <end position="158"/>
    </location>
</feature>
<dbReference type="GO" id="GO:0005634">
    <property type="term" value="C:nucleus"/>
    <property type="evidence" value="ECO:0007669"/>
    <property type="project" value="UniProtKB-SubCell"/>
</dbReference>
<feature type="repeat" description="TPR" evidence="9">
    <location>
        <begin position="91"/>
        <end position="124"/>
    </location>
</feature>
<dbReference type="GO" id="GO:0017053">
    <property type="term" value="C:transcription repressor complex"/>
    <property type="evidence" value="ECO:0007669"/>
    <property type="project" value="EnsemblFungi"/>
</dbReference>
<dbReference type="Pfam" id="PF07719">
    <property type="entry name" value="TPR_2"/>
    <property type="match status" value="1"/>
</dbReference>
<feature type="repeat" description="TPR" evidence="9">
    <location>
        <begin position="57"/>
        <end position="90"/>
    </location>
</feature>
<comment type="similarity">
    <text evidence="8">Belongs to the CYC8/SSN6 family.</text>
</comment>
<comment type="subcellular location">
    <subcellularLocation>
        <location evidence="1">Nucleus</location>
    </subcellularLocation>
</comment>
<dbReference type="GO" id="GO:0042304">
    <property type="term" value="P:regulation of fatty acid biosynthetic process"/>
    <property type="evidence" value="ECO:0007669"/>
    <property type="project" value="EnsemblFungi"/>
</dbReference>
<feature type="compositionally biased region" description="Polar residues" evidence="10">
    <location>
        <begin position="554"/>
        <end position="591"/>
    </location>
</feature>
<dbReference type="GO" id="GO:0003714">
    <property type="term" value="F:transcription corepressor activity"/>
    <property type="evidence" value="ECO:0007669"/>
    <property type="project" value="EnsemblFungi"/>
</dbReference>
<dbReference type="GO" id="GO:0003713">
    <property type="term" value="F:transcription coactivator activity"/>
    <property type="evidence" value="ECO:0007669"/>
    <property type="project" value="EnsemblFungi"/>
</dbReference>
<dbReference type="AlphaFoldDB" id="C4R1P2"/>
<dbReference type="EMBL" id="FN392320">
    <property type="protein sequence ID" value="CAY69416.1"/>
    <property type="molecule type" value="Genomic_DNA"/>
</dbReference>
<evidence type="ECO:0000256" key="6">
    <source>
        <dbReference type="ARBA" id="ARBA00023163"/>
    </source>
</evidence>
<dbReference type="Pfam" id="PF14559">
    <property type="entry name" value="TPR_19"/>
    <property type="match status" value="1"/>
</dbReference>
<dbReference type="InParanoid" id="C4R1P2"/>
<feature type="repeat" description="TPR" evidence="9">
    <location>
        <begin position="161"/>
        <end position="194"/>
    </location>
</feature>
<keyword evidence="7" id="KW-0539">Nucleus</keyword>
<dbReference type="PANTHER" id="PTHR14017:SF1">
    <property type="entry name" value="LD02225P"/>
    <property type="match status" value="1"/>
</dbReference>
<feature type="repeat" description="TPR" evidence="9">
    <location>
        <begin position="307"/>
        <end position="340"/>
    </location>
</feature>
<name>C4R1P2_KOMPG</name>
<reference evidence="11 12" key="1">
    <citation type="journal article" date="2009" name="Nat. Biotechnol.">
        <title>Genome sequence of the recombinant protein production host Pichia pastoris.</title>
        <authorList>
            <person name="De Schutter K."/>
            <person name="Lin Y.C."/>
            <person name="Tiels P."/>
            <person name="Van Hecke A."/>
            <person name="Glinka S."/>
            <person name="Weber-Lehmann J."/>
            <person name="Rouze P."/>
            <person name="Van de Peer Y."/>
            <person name="Callewaert N."/>
        </authorList>
    </citation>
    <scope>NUCLEOTIDE SEQUENCE [LARGE SCALE GENOMIC DNA]</scope>
    <source>
        <strain evidence="12">GS115 / ATCC 20864</strain>
    </source>
</reference>
<evidence type="ECO:0000256" key="1">
    <source>
        <dbReference type="ARBA" id="ARBA00004123"/>
    </source>
</evidence>
<dbReference type="InterPro" id="IPR019734">
    <property type="entry name" value="TPR_rpt"/>
</dbReference>
<evidence type="ECO:0000256" key="3">
    <source>
        <dbReference type="ARBA" id="ARBA00022737"/>
    </source>
</evidence>
<dbReference type="InterPro" id="IPR011990">
    <property type="entry name" value="TPR-like_helical_dom_sf"/>
</dbReference>